<proteinExistence type="predicted"/>
<reference evidence="2" key="1">
    <citation type="submission" date="2016-10" db="EMBL/GenBank/DDBJ databases">
        <authorList>
            <person name="Varghese N."/>
            <person name="Submissions S."/>
        </authorList>
    </citation>
    <scope>NUCLEOTIDE SEQUENCE [LARGE SCALE GENOMIC DNA]</scope>
    <source>
        <strain evidence="2">DSM 44232</strain>
    </source>
</reference>
<gene>
    <name evidence="1" type="ORF">SAMN04488564_118158</name>
</gene>
<dbReference type="STRING" id="84724.SAMN04488564_118158"/>
<dbReference type="RefSeq" id="WP_093605775.1">
    <property type="nucleotide sequence ID" value="NZ_FOYL01000018.1"/>
</dbReference>
<dbReference type="AlphaFoldDB" id="A0A1I6FHT1"/>
<organism evidence="1 2">
    <name type="scientific">Lentzea waywayandensis</name>
    <dbReference type="NCBI Taxonomy" id="84724"/>
    <lineage>
        <taxon>Bacteria</taxon>
        <taxon>Bacillati</taxon>
        <taxon>Actinomycetota</taxon>
        <taxon>Actinomycetes</taxon>
        <taxon>Pseudonocardiales</taxon>
        <taxon>Pseudonocardiaceae</taxon>
        <taxon>Lentzea</taxon>
    </lineage>
</organism>
<sequence length="89" mass="9808">MANAVVNNKAKDNYATFRAAITLVQQVMDDQVPGVIDKVSDADMPSDAWSVPTADELKSLAGNVVREIEVLTEDAKKYEVELISRGWRV</sequence>
<dbReference type="OrthoDB" id="3696695at2"/>
<accession>A0A1I6FHT1</accession>
<protein>
    <submittedName>
        <fullName evidence="1">Uncharacterized protein</fullName>
    </submittedName>
</protein>
<dbReference type="EMBL" id="FOYL01000018">
    <property type="protein sequence ID" value="SFR29357.1"/>
    <property type="molecule type" value="Genomic_DNA"/>
</dbReference>
<evidence type="ECO:0000313" key="2">
    <source>
        <dbReference type="Proteomes" id="UP000198583"/>
    </source>
</evidence>
<evidence type="ECO:0000313" key="1">
    <source>
        <dbReference type="EMBL" id="SFR29357.1"/>
    </source>
</evidence>
<keyword evidence="2" id="KW-1185">Reference proteome</keyword>
<dbReference type="Proteomes" id="UP000198583">
    <property type="component" value="Unassembled WGS sequence"/>
</dbReference>
<name>A0A1I6FHT1_9PSEU</name>